<keyword evidence="9" id="KW-1185">Reference proteome</keyword>
<feature type="domain" description="RING-type" evidence="7">
    <location>
        <begin position="1"/>
        <end position="201"/>
    </location>
</feature>
<accession>A0A7R5WJW1</accession>
<dbReference type="Pfam" id="PF22191">
    <property type="entry name" value="IBR_1"/>
    <property type="match status" value="1"/>
</dbReference>
<keyword evidence="2" id="KW-0479">Metal-binding</keyword>
<evidence type="ECO:0000256" key="5">
    <source>
        <dbReference type="ARBA" id="ARBA00022786"/>
    </source>
</evidence>
<reference evidence="8 9" key="1">
    <citation type="submission" date="2015-04" db="EMBL/GenBank/DDBJ databases">
        <title>Diachasmimorpha longicaudata entomopoxvirus genome.</title>
        <authorList>
            <person name="Coffman K.A."/>
            <person name="Burke G.R."/>
        </authorList>
    </citation>
    <scope>NUCLEOTIDE SEQUENCE [LARGE SCALE GENOMIC DNA]</scope>
</reference>
<evidence type="ECO:0000256" key="3">
    <source>
        <dbReference type="ARBA" id="ARBA00022737"/>
    </source>
</evidence>
<evidence type="ECO:0000256" key="4">
    <source>
        <dbReference type="ARBA" id="ARBA00022771"/>
    </source>
</evidence>
<dbReference type="EMBL" id="KR095315">
    <property type="protein sequence ID" value="AKS26311.1"/>
    <property type="molecule type" value="Genomic_DNA"/>
</dbReference>
<keyword evidence="1" id="KW-0808">Transferase</keyword>
<dbReference type="GO" id="GO:0004842">
    <property type="term" value="F:ubiquitin-protein transferase activity"/>
    <property type="evidence" value="ECO:0007669"/>
    <property type="project" value="InterPro"/>
</dbReference>
<organism evidence="8 9">
    <name type="scientific">Diachasmimorpha longicaudata entomopoxvirus</name>
    <dbReference type="NCBI Taxonomy" id="109981"/>
    <lineage>
        <taxon>Viruses</taxon>
        <taxon>Varidnaviria</taxon>
        <taxon>Bamfordvirae</taxon>
        <taxon>Nucleocytoviricota</taxon>
        <taxon>Pokkesviricetes</taxon>
        <taxon>Chitovirales</taxon>
        <taxon>Poxviridae</taxon>
        <taxon>Entomopoxvirinae</taxon>
        <taxon>Epsilonentomopoxvirus</taxon>
        <taxon>Epsilonentomopoxvirus dlongicaudata</taxon>
        <taxon>Diachasmimorpha entomopoxvirus</taxon>
    </lineage>
</organism>
<evidence type="ECO:0000259" key="7">
    <source>
        <dbReference type="PROSITE" id="PS51873"/>
    </source>
</evidence>
<keyword evidence="6" id="KW-0862">Zinc</keyword>
<dbReference type="Proteomes" id="UP000593702">
    <property type="component" value="Segment"/>
</dbReference>
<keyword evidence="5" id="KW-0833">Ubl conjugation pathway</keyword>
<keyword evidence="8" id="KW-0347">Helicase</keyword>
<dbReference type="Gene3D" id="1.20.120.1750">
    <property type="match status" value="1"/>
</dbReference>
<sequence>MTNVCDICCNSSEEDLLIHDCYCGLKTCKECIETIGKITCCQCNDFLQPAYVFANFTYLDISTFKKTYLSETYVPDTTIIAFFKNKSRLKTLSQFCPVAGCKGYIVHNFCDTCHTKVCYTCWAQVSDADETEHVCDKERLADVTYIKTHAKRCPGCGVPIEKTEGCPHMHCTSCNIDFSWNNLKLMTSLGLDDNDIYIGYVTQLKQDFALRANTKDQIGRMLSKYIPRVTDTLANLLCSFHGVGSCTNQDIDTIFSFFYQHDFIKKALGIYEEKGESELYDFLLNPRYVLLPKLHIIPNSEKKIMFMQSQISASRVYASNLAKVISPSMIYTAPNWSYIRDNLSSYLANTRGFKHFIVDATFPIVPSSDVYVYRVDPKEREGTDFYLKDGINPLYKKLVESGEDIAIHSSIINYAYWRPLPSNVFIIQHLIKVSAYELLANLYVDRFLDIIESSEDMWDAIAKITINPRWAGSLNYLRVSRRSKTAITNILKENPNFTPSLIEKFKYHAFMTLTRASKPRNVTPNRAYR</sequence>
<gene>
    <name evidence="8" type="ORF">DLEV_020</name>
</gene>
<dbReference type="SUPFAM" id="SSF57850">
    <property type="entry name" value="RING/U-box"/>
    <property type="match status" value="1"/>
</dbReference>
<protein>
    <submittedName>
        <fullName evidence="8">Putative nucleoside triphosphatase/helicase 1</fullName>
    </submittedName>
</protein>
<dbReference type="GO" id="GO:0016567">
    <property type="term" value="P:protein ubiquitination"/>
    <property type="evidence" value="ECO:0007669"/>
    <property type="project" value="InterPro"/>
</dbReference>
<dbReference type="CDD" id="cd20336">
    <property type="entry name" value="Rcat_RBR"/>
    <property type="match status" value="1"/>
</dbReference>
<dbReference type="GO" id="GO:0008270">
    <property type="term" value="F:zinc ion binding"/>
    <property type="evidence" value="ECO:0007669"/>
    <property type="project" value="UniProtKB-KW"/>
</dbReference>
<dbReference type="PANTHER" id="PTHR11685">
    <property type="entry name" value="RBR FAMILY RING FINGER AND IBR DOMAIN-CONTAINING"/>
    <property type="match status" value="1"/>
</dbReference>
<evidence type="ECO:0000313" key="9">
    <source>
        <dbReference type="Proteomes" id="UP000593702"/>
    </source>
</evidence>
<evidence type="ECO:0000256" key="2">
    <source>
        <dbReference type="ARBA" id="ARBA00022723"/>
    </source>
</evidence>
<keyword evidence="8" id="KW-0547">Nucleotide-binding</keyword>
<proteinExistence type="predicted"/>
<evidence type="ECO:0000313" key="8">
    <source>
        <dbReference type="EMBL" id="AKS26311.1"/>
    </source>
</evidence>
<dbReference type="GO" id="GO:0004386">
    <property type="term" value="F:helicase activity"/>
    <property type="evidence" value="ECO:0007669"/>
    <property type="project" value="UniProtKB-KW"/>
</dbReference>
<keyword evidence="8" id="KW-0067">ATP-binding</keyword>
<evidence type="ECO:0000256" key="1">
    <source>
        <dbReference type="ARBA" id="ARBA00022679"/>
    </source>
</evidence>
<keyword evidence="4" id="KW-0863">Zinc-finger</keyword>
<name>A0A7R5WJW1_9POXV</name>
<dbReference type="InterPro" id="IPR031127">
    <property type="entry name" value="E3_UB_ligase_RBR"/>
</dbReference>
<dbReference type="InterPro" id="IPR044066">
    <property type="entry name" value="TRIAD_supradom"/>
</dbReference>
<keyword evidence="3" id="KW-0677">Repeat</keyword>
<dbReference type="PROSITE" id="PS51873">
    <property type="entry name" value="TRIAD"/>
    <property type="match status" value="1"/>
</dbReference>
<evidence type="ECO:0000256" key="6">
    <source>
        <dbReference type="ARBA" id="ARBA00022833"/>
    </source>
</evidence>
<keyword evidence="8" id="KW-0378">Hydrolase</keyword>